<dbReference type="GO" id="GO:0005504">
    <property type="term" value="F:fatty acid binding"/>
    <property type="evidence" value="ECO:0007669"/>
    <property type="project" value="TreeGrafter"/>
</dbReference>
<name>A0A7J7M1I9_9MAGN</name>
<reference evidence="1 2" key="1">
    <citation type="journal article" date="2020" name="IScience">
        <title>Genome Sequencing of the Endangered Kingdonia uniflora (Circaeasteraceae, Ranunculales) Reveals Potential Mechanisms of Evolutionary Specialization.</title>
        <authorList>
            <person name="Sun Y."/>
            <person name="Deng T."/>
            <person name="Zhang A."/>
            <person name="Moore M.J."/>
            <person name="Landis J.B."/>
            <person name="Lin N."/>
            <person name="Zhang H."/>
            <person name="Zhang X."/>
            <person name="Huang J."/>
            <person name="Zhang X."/>
            <person name="Sun H."/>
            <person name="Wang H."/>
        </authorList>
    </citation>
    <scope>NUCLEOTIDE SEQUENCE [LARGE SCALE GENOMIC DNA]</scope>
    <source>
        <strain evidence="1">TB1705</strain>
        <tissue evidence="1">Leaf</tissue>
    </source>
</reference>
<dbReference type="InterPro" id="IPR036298">
    <property type="entry name" value="Chalcone_isomerase_sf"/>
</dbReference>
<dbReference type="Gene3D" id="3.50.70.10">
    <property type="match status" value="1"/>
</dbReference>
<organism evidence="1 2">
    <name type="scientific">Kingdonia uniflora</name>
    <dbReference type="NCBI Taxonomy" id="39325"/>
    <lineage>
        <taxon>Eukaryota</taxon>
        <taxon>Viridiplantae</taxon>
        <taxon>Streptophyta</taxon>
        <taxon>Embryophyta</taxon>
        <taxon>Tracheophyta</taxon>
        <taxon>Spermatophyta</taxon>
        <taxon>Magnoliopsida</taxon>
        <taxon>Ranunculales</taxon>
        <taxon>Circaeasteraceae</taxon>
        <taxon>Kingdonia</taxon>
    </lineage>
</organism>
<dbReference type="OrthoDB" id="18193at2759"/>
<dbReference type="InterPro" id="IPR016088">
    <property type="entry name" value="Chalcone_isomerase_3-sand"/>
</dbReference>
<dbReference type="PANTHER" id="PTHR47284">
    <property type="entry name" value="FATTY-ACID-BINDING PROTEIN 2"/>
    <property type="match status" value="1"/>
</dbReference>
<sequence>MDHNGGSSYVFPTEPIVSNSSGEALFTRVGLFVDNSFNFQEALNCISKAAGALLLWFANGSNSHRSMKVIKFKSLSVYAFGLYVRPDSIGEKLGPKYASVPVNELNNRPDFYEDLLREDIHMTVRLVVNCNGLKINTIGVAHSKELCKAFFDMNIGDGPVSVQAKEEIARTLMVS</sequence>
<dbReference type="GO" id="GO:0009570">
    <property type="term" value="C:chloroplast stroma"/>
    <property type="evidence" value="ECO:0007669"/>
    <property type="project" value="TreeGrafter"/>
</dbReference>
<dbReference type="GO" id="GO:0016872">
    <property type="term" value="F:intramolecular lyase activity"/>
    <property type="evidence" value="ECO:0007669"/>
    <property type="project" value="InterPro"/>
</dbReference>
<dbReference type="Proteomes" id="UP000541444">
    <property type="component" value="Unassembled WGS sequence"/>
</dbReference>
<dbReference type="EMBL" id="JACGCM010001830">
    <property type="protein sequence ID" value="KAF6148745.1"/>
    <property type="molecule type" value="Genomic_DNA"/>
</dbReference>
<dbReference type="PANTHER" id="PTHR47284:SF3">
    <property type="entry name" value="FATTY-ACID-BINDING PROTEIN 2"/>
    <property type="match status" value="1"/>
</dbReference>
<gene>
    <name evidence="1" type="ORF">GIB67_019353</name>
</gene>
<evidence type="ECO:0000313" key="1">
    <source>
        <dbReference type="EMBL" id="KAF6148745.1"/>
    </source>
</evidence>
<dbReference type="AlphaFoldDB" id="A0A7J7M1I9"/>
<evidence type="ECO:0008006" key="3">
    <source>
        <dbReference type="Google" id="ProtNLM"/>
    </source>
</evidence>
<proteinExistence type="predicted"/>
<comment type="caution">
    <text evidence="1">The sequence shown here is derived from an EMBL/GenBank/DDBJ whole genome shotgun (WGS) entry which is preliminary data.</text>
</comment>
<protein>
    <recommendedName>
        <fullName evidence="3">Chalcone-flavonone isomerase family protein</fullName>
    </recommendedName>
</protein>
<accession>A0A7J7M1I9</accession>
<evidence type="ECO:0000313" key="2">
    <source>
        <dbReference type="Proteomes" id="UP000541444"/>
    </source>
</evidence>
<dbReference type="SUPFAM" id="SSF54626">
    <property type="entry name" value="Chalcone isomerase"/>
    <property type="match status" value="1"/>
</dbReference>
<keyword evidence="2" id="KW-1185">Reference proteome</keyword>